<comment type="caution">
    <text evidence="2">The sequence shown here is derived from an EMBL/GenBank/DDBJ whole genome shotgun (WGS) entry which is preliminary data.</text>
</comment>
<name>A0A3M2KVK6_9NOCA</name>
<gene>
    <name evidence="2" type="ORF">EBN03_30145</name>
</gene>
<dbReference type="Proteomes" id="UP000279275">
    <property type="component" value="Unassembled WGS sequence"/>
</dbReference>
<evidence type="ECO:0008006" key="4">
    <source>
        <dbReference type="Google" id="ProtNLM"/>
    </source>
</evidence>
<proteinExistence type="predicted"/>
<dbReference type="AlphaFoldDB" id="A0A3M2KVK6"/>
<feature type="transmembrane region" description="Helical" evidence="1">
    <location>
        <begin position="92"/>
        <end position="113"/>
    </location>
</feature>
<feature type="transmembrane region" description="Helical" evidence="1">
    <location>
        <begin position="62"/>
        <end position="80"/>
    </location>
</feature>
<feature type="transmembrane region" description="Helical" evidence="1">
    <location>
        <begin position="36"/>
        <end position="56"/>
    </location>
</feature>
<accession>A0A3M2KVK6</accession>
<keyword evidence="1" id="KW-1133">Transmembrane helix</keyword>
<reference evidence="2 3" key="1">
    <citation type="submission" date="2018-10" db="EMBL/GenBank/DDBJ databases">
        <title>Isolation from cow dung.</title>
        <authorList>
            <person name="Ling L."/>
        </authorList>
    </citation>
    <scope>NUCLEOTIDE SEQUENCE [LARGE SCALE GENOMIC DNA]</scope>
    <source>
        <strain evidence="2 3">NEAU-LL90</strain>
    </source>
</reference>
<keyword evidence="1" id="KW-0812">Transmembrane</keyword>
<evidence type="ECO:0000256" key="1">
    <source>
        <dbReference type="SAM" id="Phobius"/>
    </source>
</evidence>
<protein>
    <recommendedName>
        <fullName evidence="4">DUF5134 domain-containing protein</fullName>
    </recommendedName>
</protein>
<dbReference type="EMBL" id="RFFH01000021">
    <property type="protein sequence ID" value="RMI28480.1"/>
    <property type="molecule type" value="Genomic_DNA"/>
</dbReference>
<evidence type="ECO:0000313" key="2">
    <source>
        <dbReference type="EMBL" id="RMI28480.1"/>
    </source>
</evidence>
<keyword evidence="3" id="KW-1185">Reference proteome</keyword>
<evidence type="ECO:0000313" key="3">
    <source>
        <dbReference type="Proteomes" id="UP000279275"/>
    </source>
</evidence>
<sequence>MPPGTDHCWMRYSDGTVMQMAAGAGTAPTLPDWARLVWVTALAAATAVQVWHAISAAARPRWWYGVRLGMAAGMGVMYVADPAATEAGRSPLLSAAVAAVVLSGVLLAVGSHVGVLNPWWPPEIVEGVAAAGTAAVAMWPEPVGRMMSWAAVVYLGIEATGWMCGGWDRIPMFRGLPLSVSETDSPDTRIACAVAGLSIAALLATA</sequence>
<keyword evidence="1" id="KW-0472">Membrane</keyword>
<organism evidence="2 3">
    <name type="scientific">Nocardia stercoris</name>
    <dbReference type="NCBI Taxonomy" id="2483361"/>
    <lineage>
        <taxon>Bacteria</taxon>
        <taxon>Bacillati</taxon>
        <taxon>Actinomycetota</taxon>
        <taxon>Actinomycetes</taxon>
        <taxon>Mycobacteriales</taxon>
        <taxon>Nocardiaceae</taxon>
        <taxon>Nocardia</taxon>
    </lineage>
</organism>